<reference evidence="2" key="1">
    <citation type="submission" date="2022-11" db="UniProtKB">
        <authorList>
            <consortium name="WormBaseParasite"/>
        </authorList>
    </citation>
    <scope>IDENTIFICATION</scope>
</reference>
<protein>
    <submittedName>
        <fullName evidence="2">Catalase core domain-containing protein</fullName>
    </submittedName>
</protein>
<sequence>MPFPNFDKCDEQLAEYKAMKKSLDTVALTNGCPLSTRTATLTAGRRGPILLGDLALLDDLTHFDRERIPPRVVHAKGAGVHGHFECTHDISKYTRAKLFGEVGKKTEMFVRFSLVKAEPGHPDVMRDLRGFAMKF</sequence>
<evidence type="ECO:0000313" key="1">
    <source>
        <dbReference type="Proteomes" id="UP000887579"/>
    </source>
</evidence>
<name>A0AC34GKD9_9BILA</name>
<proteinExistence type="predicted"/>
<evidence type="ECO:0000313" key="2">
    <source>
        <dbReference type="WBParaSite" id="ES5_v2.g30104.t1"/>
    </source>
</evidence>
<accession>A0AC34GKD9</accession>
<dbReference type="WBParaSite" id="ES5_v2.g30104.t1">
    <property type="protein sequence ID" value="ES5_v2.g30104.t1"/>
    <property type="gene ID" value="ES5_v2.g30104"/>
</dbReference>
<organism evidence="1 2">
    <name type="scientific">Panagrolaimus sp. ES5</name>
    <dbReference type="NCBI Taxonomy" id="591445"/>
    <lineage>
        <taxon>Eukaryota</taxon>
        <taxon>Metazoa</taxon>
        <taxon>Ecdysozoa</taxon>
        <taxon>Nematoda</taxon>
        <taxon>Chromadorea</taxon>
        <taxon>Rhabditida</taxon>
        <taxon>Tylenchina</taxon>
        <taxon>Panagrolaimomorpha</taxon>
        <taxon>Panagrolaimoidea</taxon>
        <taxon>Panagrolaimidae</taxon>
        <taxon>Panagrolaimus</taxon>
    </lineage>
</organism>
<dbReference type="Proteomes" id="UP000887579">
    <property type="component" value="Unplaced"/>
</dbReference>